<dbReference type="InterPro" id="IPR029787">
    <property type="entry name" value="Nucleotide_cyclase"/>
</dbReference>
<dbReference type="PIRSF" id="PIRSF005925">
    <property type="entry name" value="Dos"/>
    <property type="match status" value="1"/>
</dbReference>
<dbReference type="InterPro" id="IPR035965">
    <property type="entry name" value="PAS-like_dom_sf"/>
</dbReference>
<dbReference type="RefSeq" id="WP_144900750.1">
    <property type="nucleotide sequence ID" value="NZ_VLKN01000017.1"/>
</dbReference>
<dbReference type="PANTHER" id="PTHR44757:SF2">
    <property type="entry name" value="BIOFILM ARCHITECTURE MAINTENANCE PROTEIN MBAA"/>
    <property type="match status" value="1"/>
</dbReference>
<dbReference type="InterPro" id="IPR043128">
    <property type="entry name" value="Rev_trsase/Diguanyl_cyclase"/>
</dbReference>
<dbReference type="InterPro" id="IPR001633">
    <property type="entry name" value="EAL_dom"/>
</dbReference>
<proteinExistence type="predicted"/>
<comment type="caution">
    <text evidence="5">The sequence shown here is derived from an EMBL/GenBank/DDBJ whole genome shotgun (WGS) entry which is preliminary data.</text>
</comment>
<dbReference type="EMBL" id="VLKN01000017">
    <property type="protein sequence ID" value="TWH98885.1"/>
    <property type="molecule type" value="Genomic_DNA"/>
</dbReference>
<dbReference type="InterPro" id="IPR000700">
    <property type="entry name" value="PAS-assoc_C"/>
</dbReference>
<feature type="domain" description="PAS" evidence="1">
    <location>
        <begin position="19"/>
        <end position="71"/>
    </location>
</feature>
<organism evidence="5 6">
    <name type="scientific">Luteimonas cucumeris</name>
    <dbReference type="NCBI Taxonomy" id="985012"/>
    <lineage>
        <taxon>Bacteria</taxon>
        <taxon>Pseudomonadati</taxon>
        <taxon>Pseudomonadota</taxon>
        <taxon>Gammaproteobacteria</taxon>
        <taxon>Lysobacterales</taxon>
        <taxon>Lysobacteraceae</taxon>
        <taxon>Luteimonas</taxon>
    </lineage>
</organism>
<dbReference type="PROSITE" id="PS50883">
    <property type="entry name" value="EAL"/>
    <property type="match status" value="1"/>
</dbReference>
<dbReference type="Pfam" id="PF13426">
    <property type="entry name" value="PAS_9"/>
    <property type="match status" value="2"/>
</dbReference>
<reference evidence="5 6" key="1">
    <citation type="journal article" date="2015" name="Stand. Genomic Sci.">
        <title>Genomic Encyclopedia of Bacterial and Archaeal Type Strains, Phase III: the genomes of soil and plant-associated and newly described type strains.</title>
        <authorList>
            <person name="Whitman W.B."/>
            <person name="Woyke T."/>
            <person name="Klenk H.P."/>
            <person name="Zhou Y."/>
            <person name="Lilburn T.G."/>
            <person name="Beck B.J."/>
            <person name="De Vos P."/>
            <person name="Vandamme P."/>
            <person name="Eisen J.A."/>
            <person name="Garrity G."/>
            <person name="Hugenholtz P."/>
            <person name="Kyrpides N.C."/>
        </authorList>
    </citation>
    <scope>NUCLEOTIDE SEQUENCE [LARGE SCALE GENOMIC DNA]</scope>
    <source>
        <strain evidence="5 6">CGMCC 1.10821</strain>
    </source>
</reference>
<evidence type="ECO:0000259" key="4">
    <source>
        <dbReference type="PROSITE" id="PS50887"/>
    </source>
</evidence>
<dbReference type="SUPFAM" id="SSF55073">
    <property type="entry name" value="Nucleotide cyclase"/>
    <property type="match status" value="1"/>
</dbReference>
<sequence length="866" mass="94216">MPRPAIQAGFSPLAPADAGYEFIVQTMEQAADAVVVIDDESRIVLFNGAAETLWGRTRGEVLGANVDLLVPMALRDVHDGFVSRSRNAGADHIVGRSRDVDIERSDGSRSIGSMSISRVAFDGRVFHTAFIRDVSAQRREQERMQQLSLVVDNSDNAIFVSDARRKVGYVNSGFTRLFGYTLEDLRDRKPSELLSGPRTDPDLGKSIDAALATGSGLQTEVLLYARSGRPLWISAVVNPVRDADGRLTALVSVLTDITQTKMHQVLHHKVLDAMVRELPMIDVMTLICREVEHIAPELVASIMTVDGDGQLHPLAAPSLPKHMIAGIDGVAIGPRAGSCGTAAWRGRPVMVRDIGSDPLMADYRHLLLPLGLAACWSNPIKSSNGRVLGTISFYYRESREPDALHLRLVDTCLHLCALALEREQTNERVHQLAFYDTLTGLPNRIMFSARAEQALANAAQTQATAALLFIDLDRFKLVNDTQGHAAGDGLLRDIAARLREEMPGANIIGRQAGDEFVALLPQCSAEQAGSIAERLIGAIAAPVPVGLMTLHPNASIGVSMFPDDGRNVDILVRNADMAMYRAKKDGGACFRFFSADMNRIVQERVSLETALREAIRLGQLQLHYQPQVSGNGTRDLHGVEALLRWQHPELGIIAPAQFIPMAEECGLIDELTGWVLGQACAQLAHWRRDGLSVPRVSLNMSAINFRDTDLSAQVARTLREHGLAPDDLIIEITESTMLDPDPDVLGNLEAIYAMGVRLSLDDFGTGYSSLSHLHRLPIYELKLDQSFVSDIDSSAIARTLITSVLRIGESLGMAVVAEGVETGSQQRFLAEQGCPILQGFLFSAPMPADELGRWLQGNDLAAAGSN</sequence>
<dbReference type="SMART" id="SM00086">
    <property type="entry name" value="PAC"/>
    <property type="match status" value="1"/>
</dbReference>
<dbReference type="InterPro" id="IPR029016">
    <property type="entry name" value="GAF-like_dom_sf"/>
</dbReference>
<dbReference type="Pfam" id="PF00990">
    <property type="entry name" value="GGDEF"/>
    <property type="match status" value="1"/>
</dbReference>
<evidence type="ECO:0000259" key="2">
    <source>
        <dbReference type="PROSITE" id="PS50113"/>
    </source>
</evidence>
<dbReference type="SMART" id="SM00267">
    <property type="entry name" value="GGDEF"/>
    <property type="match status" value="1"/>
</dbReference>
<feature type="domain" description="PAS" evidence="1">
    <location>
        <begin position="143"/>
        <end position="214"/>
    </location>
</feature>
<accession>A0A562KUC2</accession>
<dbReference type="Pfam" id="PF13185">
    <property type="entry name" value="GAF_2"/>
    <property type="match status" value="1"/>
</dbReference>
<dbReference type="Pfam" id="PF00563">
    <property type="entry name" value="EAL"/>
    <property type="match status" value="1"/>
</dbReference>
<name>A0A562KUC2_9GAMM</name>
<dbReference type="InterPro" id="IPR000014">
    <property type="entry name" value="PAS"/>
</dbReference>
<evidence type="ECO:0000313" key="6">
    <source>
        <dbReference type="Proteomes" id="UP000315167"/>
    </source>
</evidence>
<dbReference type="Gene3D" id="3.30.450.20">
    <property type="entry name" value="PAS domain"/>
    <property type="match status" value="2"/>
</dbReference>
<dbReference type="SUPFAM" id="SSF55781">
    <property type="entry name" value="GAF domain-like"/>
    <property type="match status" value="1"/>
</dbReference>
<dbReference type="CDD" id="cd01949">
    <property type="entry name" value="GGDEF"/>
    <property type="match status" value="1"/>
</dbReference>
<dbReference type="InterPro" id="IPR000160">
    <property type="entry name" value="GGDEF_dom"/>
</dbReference>
<dbReference type="SMART" id="SM00091">
    <property type="entry name" value="PAS"/>
    <property type="match status" value="2"/>
</dbReference>
<dbReference type="Gene3D" id="3.20.20.450">
    <property type="entry name" value="EAL domain"/>
    <property type="match status" value="1"/>
</dbReference>
<dbReference type="SMART" id="SM00052">
    <property type="entry name" value="EAL"/>
    <property type="match status" value="1"/>
</dbReference>
<dbReference type="CDD" id="cd00130">
    <property type="entry name" value="PAS"/>
    <property type="match status" value="2"/>
</dbReference>
<dbReference type="OrthoDB" id="197861at2"/>
<dbReference type="Proteomes" id="UP000315167">
    <property type="component" value="Unassembled WGS sequence"/>
</dbReference>
<evidence type="ECO:0000259" key="3">
    <source>
        <dbReference type="PROSITE" id="PS50883"/>
    </source>
</evidence>
<dbReference type="InterPro" id="IPR052155">
    <property type="entry name" value="Biofilm_reg_signaling"/>
</dbReference>
<protein>
    <submittedName>
        <fullName evidence="5">Diguanylate cyclase/phosphodiesterase with PAS/PAC sensor(S)</fullName>
    </submittedName>
</protein>
<dbReference type="PROSITE" id="PS50887">
    <property type="entry name" value="GGDEF"/>
    <property type="match status" value="1"/>
</dbReference>
<dbReference type="InterPro" id="IPR001610">
    <property type="entry name" value="PAC"/>
</dbReference>
<dbReference type="InterPro" id="IPR012226">
    <property type="entry name" value="Diguanyl_cyclase/Pdiesterase"/>
</dbReference>
<feature type="domain" description="PAC" evidence="2">
    <location>
        <begin position="217"/>
        <end position="269"/>
    </location>
</feature>
<keyword evidence="6" id="KW-1185">Reference proteome</keyword>
<dbReference type="CDD" id="cd01948">
    <property type="entry name" value="EAL"/>
    <property type="match status" value="1"/>
</dbReference>
<dbReference type="PANTHER" id="PTHR44757">
    <property type="entry name" value="DIGUANYLATE CYCLASE DGCP"/>
    <property type="match status" value="1"/>
</dbReference>
<dbReference type="Gene3D" id="3.30.70.270">
    <property type="match status" value="1"/>
</dbReference>
<dbReference type="NCBIfam" id="TIGR00229">
    <property type="entry name" value="sensory_box"/>
    <property type="match status" value="2"/>
</dbReference>
<dbReference type="InterPro" id="IPR035919">
    <property type="entry name" value="EAL_sf"/>
</dbReference>
<dbReference type="SMART" id="SM00065">
    <property type="entry name" value="GAF"/>
    <property type="match status" value="1"/>
</dbReference>
<evidence type="ECO:0000259" key="1">
    <source>
        <dbReference type="PROSITE" id="PS50112"/>
    </source>
</evidence>
<dbReference type="AlphaFoldDB" id="A0A562KUC2"/>
<dbReference type="SUPFAM" id="SSF141868">
    <property type="entry name" value="EAL domain-like"/>
    <property type="match status" value="1"/>
</dbReference>
<dbReference type="Gene3D" id="3.30.450.40">
    <property type="match status" value="1"/>
</dbReference>
<evidence type="ECO:0000313" key="5">
    <source>
        <dbReference type="EMBL" id="TWH98885.1"/>
    </source>
</evidence>
<dbReference type="InterPro" id="IPR003018">
    <property type="entry name" value="GAF"/>
</dbReference>
<dbReference type="SUPFAM" id="SSF55785">
    <property type="entry name" value="PYP-like sensor domain (PAS domain)"/>
    <property type="match status" value="2"/>
</dbReference>
<feature type="domain" description="GGDEF" evidence="4">
    <location>
        <begin position="463"/>
        <end position="595"/>
    </location>
</feature>
<dbReference type="NCBIfam" id="TIGR00254">
    <property type="entry name" value="GGDEF"/>
    <property type="match status" value="1"/>
</dbReference>
<dbReference type="PROSITE" id="PS50113">
    <property type="entry name" value="PAC"/>
    <property type="match status" value="1"/>
</dbReference>
<dbReference type="PROSITE" id="PS50112">
    <property type="entry name" value="PAS"/>
    <property type="match status" value="2"/>
</dbReference>
<gene>
    <name evidence="5" type="ORF">IP90_03270</name>
</gene>
<feature type="domain" description="EAL" evidence="3">
    <location>
        <begin position="604"/>
        <end position="859"/>
    </location>
</feature>